<evidence type="ECO:0000313" key="2">
    <source>
        <dbReference type="EMBL" id="KAH3830779.1"/>
    </source>
</evidence>
<gene>
    <name evidence="2" type="ORF">DPMN_104032</name>
</gene>
<comment type="caution">
    <text evidence="2">The sequence shown here is derived from an EMBL/GenBank/DDBJ whole genome shotgun (WGS) entry which is preliminary data.</text>
</comment>
<proteinExistence type="predicted"/>
<protein>
    <submittedName>
        <fullName evidence="2">Uncharacterized protein</fullName>
    </submittedName>
</protein>
<evidence type="ECO:0000313" key="3">
    <source>
        <dbReference type="Proteomes" id="UP000828390"/>
    </source>
</evidence>
<organism evidence="2 3">
    <name type="scientific">Dreissena polymorpha</name>
    <name type="common">Zebra mussel</name>
    <name type="synonym">Mytilus polymorpha</name>
    <dbReference type="NCBI Taxonomy" id="45954"/>
    <lineage>
        <taxon>Eukaryota</taxon>
        <taxon>Metazoa</taxon>
        <taxon>Spiralia</taxon>
        <taxon>Lophotrochozoa</taxon>
        <taxon>Mollusca</taxon>
        <taxon>Bivalvia</taxon>
        <taxon>Autobranchia</taxon>
        <taxon>Heteroconchia</taxon>
        <taxon>Euheterodonta</taxon>
        <taxon>Imparidentia</taxon>
        <taxon>Neoheterodontei</taxon>
        <taxon>Myida</taxon>
        <taxon>Dreissenoidea</taxon>
        <taxon>Dreissenidae</taxon>
        <taxon>Dreissena</taxon>
    </lineage>
</organism>
<reference evidence="2" key="1">
    <citation type="journal article" date="2019" name="bioRxiv">
        <title>The Genome of the Zebra Mussel, Dreissena polymorpha: A Resource for Invasive Species Research.</title>
        <authorList>
            <person name="McCartney M.A."/>
            <person name="Auch B."/>
            <person name="Kono T."/>
            <person name="Mallez S."/>
            <person name="Zhang Y."/>
            <person name="Obille A."/>
            <person name="Becker A."/>
            <person name="Abrahante J.E."/>
            <person name="Garbe J."/>
            <person name="Badalamenti J.P."/>
            <person name="Herman A."/>
            <person name="Mangelson H."/>
            <person name="Liachko I."/>
            <person name="Sullivan S."/>
            <person name="Sone E.D."/>
            <person name="Koren S."/>
            <person name="Silverstein K.A.T."/>
            <person name="Beckman K.B."/>
            <person name="Gohl D.M."/>
        </authorList>
    </citation>
    <scope>NUCLEOTIDE SEQUENCE</scope>
    <source>
        <strain evidence="2">Duluth1</strain>
        <tissue evidence="2">Whole animal</tissue>
    </source>
</reference>
<dbReference type="Proteomes" id="UP000828390">
    <property type="component" value="Unassembled WGS sequence"/>
</dbReference>
<keyword evidence="3" id="KW-1185">Reference proteome</keyword>
<name>A0A9D4K1A4_DREPO</name>
<sequence>MLTRKFDKNIVVTAGISVILACCRLSNPPTPHKEIYKARTRKQMRKRTRIVLALSFWWVHTCRVGASDLSRGVSAGLTGGNTPTRHGDKFLN</sequence>
<feature type="region of interest" description="Disordered" evidence="1">
    <location>
        <begin position="70"/>
        <end position="92"/>
    </location>
</feature>
<accession>A0A9D4K1A4</accession>
<reference evidence="2" key="2">
    <citation type="submission" date="2020-11" db="EMBL/GenBank/DDBJ databases">
        <authorList>
            <person name="McCartney M.A."/>
            <person name="Auch B."/>
            <person name="Kono T."/>
            <person name="Mallez S."/>
            <person name="Becker A."/>
            <person name="Gohl D.M."/>
            <person name="Silverstein K.A.T."/>
            <person name="Koren S."/>
            <person name="Bechman K.B."/>
            <person name="Herman A."/>
            <person name="Abrahante J.E."/>
            <person name="Garbe J."/>
        </authorList>
    </citation>
    <scope>NUCLEOTIDE SEQUENCE</scope>
    <source>
        <strain evidence="2">Duluth1</strain>
        <tissue evidence="2">Whole animal</tissue>
    </source>
</reference>
<dbReference type="PROSITE" id="PS51257">
    <property type="entry name" value="PROKAR_LIPOPROTEIN"/>
    <property type="match status" value="1"/>
</dbReference>
<dbReference type="EMBL" id="JAIWYP010000004">
    <property type="protein sequence ID" value="KAH3830779.1"/>
    <property type="molecule type" value="Genomic_DNA"/>
</dbReference>
<dbReference type="AlphaFoldDB" id="A0A9D4K1A4"/>
<evidence type="ECO:0000256" key="1">
    <source>
        <dbReference type="SAM" id="MobiDB-lite"/>
    </source>
</evidence>